<dbReference type="RefSeq" id="XP_025597173.1">
    <property type="nucleotide sequence ID" value="XM_025744256.1"/>
</dbReference>
<gene>
    <name evidence="3" type="ORF">FA09DRAFT_339822</name>
</gene>
<evidence type="ECO:0000313" key="3">
    <source>
        <dbReference type="EMBL" id="PWN96894.1"/>
    </source>
</evidence>
<dbReference type="Proteomes" id="UP000245946">
    <property type="component" value="Unassembled WGS sequence"/>
</dbReference>
<dbReference type="PANTHER" id="PTHR31104">
    <property type="entry name" value="PEPTIDE-N4-(N-ACETYL-BETA-GLUCOSAMINYL)ASPARAGINE AMIDASE A PROTEIN"/>
    <property type="match status" value="1"/>
</dbReference>
<evidence type="ECO:0000259" key="2">
    <source>
        <dbReference type="Pfam" id="PF12222"/>
    </source>
</evidence>
<evidence type="ECO:0000256" key="1">
    <source>
        <dbReference type="SAM" id="MobiDB-lite"/>
    </source>
</evidence>
<dbReference type="InterPro" id="IPR021102">
    <property type="entry name" value="PNGase_A"/>
</dbReference>
<dbReference type="Pfam" id="PF12222">
    <property type="entry name" value="PNGaseA"/>
    <property type="match status" value="1"/>
</dbReference>
<dbReference type="AlphaFoldDB" id="A0A316Z747"/>
<dbReference type="Pfam" id="PF25156">
    <property type="entry name" value="PNGase_A_C"/>
    <property type="match status" value="1"/>
</dbReference>
<keyword evidence="4" id="KW-1185">Reference proteome</keyword>
<feature type="domain" description="Peptide N-acetyl-beta-D-glucosaminyl asparaginase amidase A N-terminal" evidence="2">
    <location>
        <begin position="34"/>
        <end position="384"/>
    </location>
</feature>
<feature type="region of interest" description="Disordered" evidence="1">
    <location>
        <begin position="1"/>
        <end position="33"/>
    </location>
</feature>
<accession>A0A316Z747</accession>
<protein>
    <recommendedName>
        <fullName evidence="2">Peptide N-acetyl-beta-D-glucosaminyl asparaginase amidase A N-terminal domain-containing protein</fullName>
    </recommendedName>
</protein>
<dbReference type="InterPro" id="IPR056948">
    <property type="entry name" value="PNGaseA_N"/>
</dbReference>
<proteinExistence type="predicted"/>
<dbReference type="OrthoDB" id="1612078at2759"/>
<dbReference type="STRING" id="58919.A0A316Z747"/>
<reference evidence="3 4" key="1">
    <citation type="journal article" date="2018" name="Mol. Biol. Evol.">
        <title>Broad Genomic Sampling Reveals a Smut Pathogenic Ancestry of the Fungal Clade Ustilaginomycotina.</title>
        <authorList>
            <person name="Kijpornyongpan T."/>
            <person name="Mondo S.J."/>
            <person name="Barry K."/>
            <person name="Sandor L."/>
            <person name="Lee J."/>
            <person name="Lipzen A."/>
            <person name="Pangilinan J."/>
            <person name="LaButti K."/>
            <person name="Hainaut M."/>
            <person name="Henrissat B."/>
            <person name="Grigoriev I.V."/>
            <person name="Spatafora J.W."/>
            <person name="Aime M.C."/>
        </authorList>
    </citation>
    <scope>NUCLEOTIDE SEQUENCE [LARGE SCALE GENOMIC DNA]</scope>
    <source>
        <strain evidence="3 4">MCA 4186</strain>
    </source>
</reference>
<evidence type="ECO:0000313" key="4">
    <source>
        <dbReference type="Proteomes" id="UP000245946"/>
    </source>
</evidence>
<organism evidence="3 4">
    <name type="scientific">Tilletiopsis washingtonensis</name>
    <dbReference type="NCBI Taxonomy" id="58919"/>
    <lineage>
        <taxon>Eukaryota</taxon>
        <taxon>Fungi</taxon>
        <taxon>Dikarya</taxon>
        <taxon>Basidiomycota</taxon>
        <taxon>Ustilaginomycotina</taxon>
        <taxon>Exobasidiomycetes</taxon>
        <taxon>Entylomatales</taxon>
        <taxon>Entylomatales incertae sedis</taxon>
        <taxon>Tilletiopsis</taxon>
    </lineage>
</organism>
<name>A0A316Z747_9BASI</name>
<dbReference type="EMBL" id="KZ819297">
    <property type="protein sequence ID" value="PWN96894.1"/>
    <property type="molecule type" value="Genomic_DNA"/>
</dbReference>
<dbReference type="GeneID" id="37271800"/>
<sequence>MGEQPKDRMSQTASGTPLLNFEPNRPSRVIPSKQGLESSTITLVTRSFENSYYKPSIVQYSPSLFDGEFSDPSKWLFLDMRQDGSSIGRQFDRLGSVQLGGTEVWRTDNAEPIAKPPGIVWSTTREMGKYYDLFSKPNTLLFDYPNIVNDVYTGALNITLTLTAYIASGTPDSSAPAQPLPLASTSPLIFPLSKQTLDQNAFFCVGGDEGGGECGGSGSDQSTTKITLPQNAASAVVEIFASGTAKDEFWYNNLPNTVYKQLSADTAKALNAYPRGPYREVQLLIDGKLAGAVLPFPVIFTGGISPAMWRPQASYGAFNQPTYLIDISPFLGTLTDSQAHAFKLQVVSAEKDQSIMASWFLSGNVQVVLDTSSERTTGALTVHDAPVAGDWSSSGTVKGDVSRDGTLTSEVRANAPRSIHIEGTIQTGSDASARTVVWKQDMTYASKLYISGQSGVQKIEQNSSGTASSTHGGKPFLGSSFSYPLLVNSYGNDTSNTAEVDLSFEQTLVIADKRFGEPIEQGTALRQKSSGTINSTSHTISQANSLSHFVYHDNTGMNFSRDTATDGTTIAHDRLAGTLAGQAQPVQAQARVPASFRAQQLRS</sequence>